<dbReference type="SUPFAM" id="SSF51230">
    <property type="entry name" value="Single hybrid motif"/>
    <property type="match status" value="1"/>
</dbReference>
<dbReference type="EMBL" id="UINC01005688">
    <property type="protein sequence ID" value="SVA22935.1"/>
    <property type="molecule type" value="Genomic_DNA"/>
</dbReference>
<gene>
    <name evidence="1" type="ORF">METZ01_LOCUS75789</name>
</gene>
<dbReference type="AlphaFoldDB" id="A0A381U3X3"/>
<sequence length="67" mass="6992">VTVEGEVFEVQVSQPESAFQSVSTGSRLTGLEHTQTTANNDSSLIASPMSGRILSIRVKPGDSVNSG</sequence>
<dbReference type="InterPro" id="IPR011053">
    <property type="entry name" value="Single_hybrid_motif"/>
</dbReference>
<evidence type="ECO:0000313" key="1">
    <source>
        <dbReference type="EMBL" id="SVA22935.1"/>
    </source>
</evidence>
<proteinExistence type="predicted"/>
<name>A0A381U3X3_9ZZZZ</name>
<organism evidence="1">
    <name type="scientific">marine metagenome</name>
    <dbReference type="NCBI Taxonomy" id="408172"/>
    <lineage>
        <taxon>unclassified sequences</taxon>
        <taxon>metagenomes</taxon>
        <taxon>ecological metagenomes</taxon>
    </lineage>
</organism>
<dbReference type="Gene3D" id="2.40.50.100">
    <property type="match status" value="1"/>
</dbReference>
<evidence type="ECO:0008006" key="2">
    <source>
        <dbReference type="Google" id="ProtNLM"/>
    </source>
</evidence>
<protein>
    <recommendedName>
        <fullName evidence="2">Lipoyl-binding domain-containing protein</fullName>
    </recommendedName>
</protein>
<feature type="non-terminal residue" evidence="1">
    <location>
        <position position="67"/>
    </location>
</feature>
<reference evidence="1" key="1">
    <citation type="submission" date="2018-05" db="EMBL/GenBank/DDBJ databases">
        <authorList>
            <person name="Lanie J.A."/>
            <person name="Ng W.-L."/>
            <person name="Kazmierczak K.M."/>
            <person name="Andrzejewski T.M."/>
            <person name="Davidsen T.M."/>
            <person name="Wayne K.J."/>
            <person name="Tettelin H."/>
            <person name="Glass J.I."/>
            <person name="Rusch D."/>
            <person name="Podicherti R."/>
            <person name="Tsui H.-C.T."/>
            <person name="Winkler M.E."/>
        </authorList>
    </citation>
    <scope>NUCLEOTIDE SEQUENCE</scope>
</reference>
<accession>A0A381U3X3</accession>
<feature type="non-terminal residue" evidence="1">
    <location>
        <position position="1"/>
    </location>
</feature>